<dbReference type="RefSeq" id="WP_091189444.1">
    <property type="nucleotide sequence ID" value="NZ_FOVE01000001.1"/>
</dbReference>
<dbReference type="PANTHER" id="PTHR46268:SF6">
    <property type="entry name" value="UNIVERSAL STRESS PROTEIN UP12"/>
    <property type="match status" value="1"/>
</dbReference>
<evidence type="ECO:0000313" key="4">
    <source>
        <dbReference type="Proteomes" id="UP000242869"/>
    </source>
</evidence>
<dbReference type="InterPro" id="IPR014729">
    <property type="entry name" value="Rossmann-like_a/b/a_fold"/>
</dbReference>
<evidence type="ECO:0000256" key="1">
    <source>
        <dbReference type="ARBA" id="ARBA00008791"/>
    </source>
</evidence>
<name>A0A1I4UZ28_9NEIS</name>
<dbReference type="InterPro" id="IPR006016">
    <property type="entry name" value="UspA"/>
</dbReference>
<accession>A0A1I4UZ28</accession>
<dbReference type="PRINTS" id="PR01438">
    <property type="entry name" value="UNVRSLSTRESS"/>
</dbReference>
<feature type="domain" description="UspA" evidence="2">
    <location>
        <begin position="1"/>
        <end position="145"/>
    </location>
</feature>
<dbReference type="EMBL" id="FOVE01000001">
    <property type="protein sequence ID" value="SFM94023.1"/>
    <property type="molecule type" value="Genomic_DNA"/>
</dbReference>
<keyword evidence="4" id="KW-1185">Reference proteome</keyword>
<dbReference type="Gene3D" id="3.40.50.620">
    <property type="entry name" value="HUPs"/>
    <property type="match status" value="1"/>
</dbReference>
<gene>
    <name evidence="3" type="ORF">SAMN05660284_00037</name>
</gene>
<evidence type="ECO:0000259" key="2">
    <source>
        <dbReference type="Pfam" id="PF00582"/>
    </source>
</evidence>
<dbReference type="InterPro" id="IPR006015">
    <property type="entry name" value="Universal_stress_UspA"/>
</dbReference>
<reference evidence="4" key="1">
    <citation type="submission" date="2016-10" db="EMBL/GenBank/DDBJ databases">
        <authorList>
            <person name="Varghese N."/>
            <person name="Submissions S."/>
        </authorList>
    </citation>
    <scope>NUCLEOTIDE SEQUENCE [LARGE SCALE GENOMIC DNA]</scope>
    <source>
        <strain evidence="4">DSM 6150</strain>
    </source>
</reference>
<dbReference type="CDD" id="cd00293">
    <property type="entry name" value="USP-like"/>
    <property type="match status" value="1"/>
</dbReference>
<evidence type="ECO:0000313" key="3">
    <source>
        <dbReference type="EMBL" id="SFM94023.1"/>
    </source>
</evidence>
<comment type="similarity">
    <text evidence="1">Belongs to the universal stress protein A family.</text>
</comment>
<dbReference type="Pfam" id="PF00582">
    <property type="entry name" value="Usp"/>
    <property type="match status" value="1"/>
</dbReference>
<proteinExistence type="inferred from homology"/>
<sequence length="147" mass="15981">MFKHLLVPTDGSESSLAAVRRAVSFAKEAGARITFLHAEHEFPAVYLGEGAIIDESAPTRFHELADSQAHEILDEAKAIAREGDVVCTTLVMVCDSAYDAVIEAADKTGCDLIFMALHGRHGIGEMLLGSDTEKLLRRARVPVLIHR</sequence>
<dbReference type="SUPFAM" id="SSF52402">
    <property type="entry name" value="Adenine nucleotide alpha hydrolases-like"/>
    <property type="match status" value="1"/>
</dbReference>
<dbReference type="AlphaFoldDB" id="A0A1I4UZ28"/>
<organism evidence="3 4">
    <name type="scientific">Formivibrio citricus</name>
    <dbReference type="NCBI Taxonomy" id="83765"/>
    <lineage>
        <taxon>Bacteria</taxon>
        <taxon>Pseudomonadati</taxon>
        <taxon>Pseudomonadota</taxon>
        <taxon>Betaproteobacteria</taxon>
        <taxon>Neisseriales</taxon>
        <taxon>Chitinibacteraceae</taxon>
        <taxon>Formivibrio</taxon>
    </lineage>
</organism>
<protein>
    <submittedName>
        <fullName evidence="3">Nucleotide-binding universal stress protein, UspA family</fullName>
    </submittedName>
</protein>
<dbReference type="PANTHER" id="PTHR46268">
    <property type="entry name" value="STRESS RESPONSE PROTEIN NHAX"/>
    <property type="match status" value="1"/>
</dbReference>
<dbReference type="STRING" id="83765.SAMN05660284_00037"/>
<dbReference type="OrthoDB" id="8547832at2"/>
<dbReference type="Proteomes" id="UP000242869">
    <property type="component" value="Unassembled WGS sequence"/>
</dbReference>